<reference evidence="2" key="3">
    <citation type="submission" date="2021-06" db="EMBL/GenBank/DDBJ databases">
        <title>Updating the genus Pseudomonas: Description of 43 new species and partition of the Pseudomonas putida group.</title>
        <authorList>
            <person name="Girard L."/>
            <person name="Lood C."/>
            <person name="Vandamme P."/>
            <person name="Rokni-Zadeh H."/>
            <person name="Van Noort V."/>
            <person name="Hofte M."/>
            <person name="Lavigne R."/>
            <person name="De Mot R."/>
        </authorList>
    </citation>
    <scope>NUCLEOTIDE SEQUENCE</scope>
    <source>
        <strain evidence="2">SWRI102</strain>
    </source>
</reference>
<reference evidence="1 3" key="1">
    <citation type="journal article" date="2020" name="Microorganisms">
        <title>Reliable Identification of Environmental Pseudomonas Isolates Using the rpoD Gene.</title>
        <authorList>
            <consortium name="The Broad Institute Genome Sequencing Platform"/>
            <person name="Girard L."/>
            <person name="Lood C."/>
            <person name="Rokni-Zadeh H."/>
            <person name="van Noort V."/>
            <person name="Lavigne R."/>
            <person name="De Mot R."/>
        </authorList>
    </citation>
    <scope>NUCLEOTIDE SEQUENCE</scope>
    <source>
        <strain evidence="1 3">SWRI102</strain>
    </source>
</reference>
<dbReference type="EMBL" id="JABWQX010000002">
    <property type="protein sequence ID" value="MBC3395455.1"/>
    <property type="molecule type" value="Genomic_DNA"/>
</dbReference>
<keyword evidence="3" id="KW-1185">Reference proteome</keyword>
<dbReference type="EMBL" id="JABWQX020000001">
    <property type="protein sequence ID" value="MBV4552723.1"/>
    <property type="molecule type" value="Genomic_DNA"/>
</dbReference>
<protein>
    <submittedName>
        <fullName evidence="1">Transposase</fullName>
    </submittedName>
</protein>
<comment type="caution">
    <text evidence="1">The sequence shown here is derived from an EMBL/GenBank/DDBJ whole genome shotgun (WGS) entry which is preliminary data.</text>
</comment>
<reference evidence="1" key="2">
    <citation type="submission" date="2020-07" db="EMBL/GenBank/DDBJ databases">
        <authorList>
            <person name="Lood C."/>
            <person name="Girard L."/>
        </authorList>
    </citation>
    <scope>NUCLEOTIDE SEQUENCE</scope>
    <source>
        <strain evidence="1">SWRI102</strain>
    </source>
</reference>
<dbReference type="AlphaFoldDB" id="A0A923FMG4"/>
<evidence type="ECO:0000313" key="2">
    <source>
        <dbReference type="EMBL" id="MBV4552723.1"/>
    </source>
</evidence>
<evidence type="ECO:0000313" key="1">
    <source>
        <dbReference type="EMBL" id="MBC3395455.1"/>
    </source>
</evidence>
<accession>A0A923FMG4</accession>
<name>A0A923FMG4_9PSED</name>
<dbReference type="Proteomes" id="UP000659438">
    <property type="component" value="Unassembled WGS sequence"/>
</dbReference>
<gene>
    <name evidence="2" type="ORF">HU742_016375</name>
    <name evidence="1" type="ORF">HU742_09590</name>
</gene>
<proteinExistence type="predicted"/>
<evidence type="ECO:0000313" key="3">
    <source>
        <dbReference type="Proteomes" id="UP000659438"/>
    </source>
</evidence>
<sequence>MNLNTFVERLNTYDSQRDQTRIAEDLRQLAKNRSLLSDHLYSTIQQDGFSTRSSLYNAYAFVLHSNNEFTLRLGFWSPVDTYDESETFIYGLNHSHDFEMYAVGYSGDGYTSIVREILDDLPLQAGHAPRLGKERTVKLAPGEVLYMPALREIHRQLAPQSMSASLSLLIHPEDSVRADESWCFDEHYTPLYPGVAAQEMMLFAETLLLLNPGSQSLPGNNKRKKHEQQQ</sequence>
<organism evidence="1">
    <name type="scientific">Pseudomonas marvdashtae</name>
    <dbReference type="NCBI Taxonomy" id="2745500"/>
    <lineage>
        <taxon>Bacteria</taxon>
        <taxon>Pseudomonadati</taxon>
        <taxon>Pseudomonadota</taxon>
        <taxon>Gammaproteobacteria</taxon>
        <taxon>Pseudomonadales</taxon>
        <taxon>Pseudomonadaceae</taxon>
        <taxon>Pseudomonas</taxon>
    </lineage>
</organism>
<dbReference type="RefSeq" id="WP_186643202.1">
    <property type="nucleotide sequence ID" value="NZ_JABWQX020000001.1"/>
</dbReference>